<evidence type="ECO:0008006" key="4">
    <source>
        <dbReference type="Google" id="ProtNLM"/>
    </source>
</evidence>
<dbReference type="EMBL" id="MCGN01000007">
    <property type="protein sequence ID" value="ORY94550.1"/>
    <property type="molecule type" value="Genomic_DNA"/>
</dbReference>
<sequence>MSLVTLNIHTEPDSIQIFGGDATVPEDTATLRGYVELRLTRPVQLKQITVQLEGVVRSIVCSDIPRSQEEDDKGVGGFLSDSRMWPSSILYNGRSSSFEQLPLMDRLSRRALHAAQGYSTATHTVLRHRTLCLPEHQPAKSINAGVTRWPFIIHIDNLQQLPPSLHRPLHSVRYEVSAKLQLASFREKVRVTCWNLSFRLARRSSKQIPSLDAAAEHDSELVDDEIQARRSSTHGSSRSMSVISSSRCSPEDDTCQSQHEYQRQQPGGTRKKLKPNYRSHRLFYIARSLPVYRHTYASLQLLVRQPRVRYRGCRQEVIRYEVNMRKHACLQQGKFEALCHFEPLSAQVTVSSVTVYLEQTEKYPLRAGKIEDSEIPLDEDSMVSRIRRLSRTRHTITDQEQLCRLRLSVQLDSPQVAQDIDAMSLKISHRLRMIVHFEDRSMRKMSLSFPLEVITVPQSGRGPGRMSTLLDQVVYNGTDEEDEENGPNDGLPSYRDVLHEGPPPAAFFDDDLSHHPSVFV</sequence>
<dbReference type="Gene3D" id="2.60.40.640">
    <property type="match status" value="1"/>
</dbReference>
<protein>
    <recommendedName>
        <fullName evidence="4">Arrestin-like N-terminal domain-containing protein</fullName>
    </recommendedName>
</protein>
<dbReference type="OrthoDB" id="2277683at2759"/>
<dbReference type="InParanoid" id="A0A1X2H8Z9"/>
<gene>
    <name evidence="2" type="ORF">BCR43DRAFT_525743</name>
</gene>
<proteinExistence type="predicted"/>
<evidence type="ECO:0000313" key="2">
    <source>
        <dbReference type="EMBL" id="ORY94550.1"/>
    </source>
</evidence>
<comment type="caution">
    <text evidence="2">The sequence shown here is derived from an EMBL/GenBank/DDBJ whole genome shotgun (WGS) entry which is preliminary data.</text>
</comment>
<feature type="compositionally biased region" description="Polar residues" evidence="1">
    <location>
        <begin position="255"/>
        <end position="267"/>
    </location>
</feature>
<dbReference type="Proteomes" id="UP000242180">
    <property type="component" value="Unassembled WGS sequence"/>
</dbReference>
<evidence type="ECO:0000256" key="1">
    <source>
        <dbReference type="SAM" id="MobiDB-lite"/>
    </source>
</evidence>
<name>A0A1X2H8Z9_SYNRA</name>
<feature type="compositionally biased region" description="Low complexity" evidence="1">
    <location>
        <begin position="229"/>
        <end position="248"/>
    </location>
</feature>
<feature type="region of interest" description="Disordered" evidence="1">
    <location>
        <begin position="478"/>
        <end position="507"/>
    </location>
</feature>
<keyword evidence="3" id="KW-1185">Reference proteome</keyword>
<dbReference type="AlphaFoldDB" id="A0A1X2H8Z9"/>
<accession>A0A1X2H8Z9</accession>
<organism evidence="2 3">
    <name type="scientific">Syncephalastrum racemosum</name>
    <name type="common">Filamentous fungus</name>
    <dbReference type="NCBI Taxonomy" id="13706"/>
    <lineage>
        <taxon>Eukaryota</taxon>
        <taxon>Fungi</taxon>
        <taxon>Fungi incertae sedis</taxon>
        <taxon>Mucoromycota</taxon>
        <taxon>Mucoromycotina</taxon>
        <taxon>Mucoromycetes</taxon>
        <taxon>Mucorales</taxon>
        <taxon>Syncephalastraceae</taxon>
        <taxon>Syncephalastrum</taxon>
    </lineage>
</organism>
<dbReference type="OMA" id="PRIRYRG"/>
<dbReference type="InterPro" id="IPR014752">
    <property type="entry name" value="Arrestin-like_C"/>
</dbReference>
<evidence type="ECO:0000313" key="3">
    <source>
        <dbReference type="Proteomes" id="UP000242180"/>
    </source>
</evidence>
<reference evidence="2 3" key="1">
    <citation type="submission" date="2016-07" db="EMBL/GenBank/DDBJ databases">
        <title>Pervasive Adenine N6-methylation of Active Genes in Fungi.</title>
        <authorList>
            <consortium name="DOE Joint Genome Institute"/>
            <person name="Mondo S.J."/>
            <person name="Dannebaum R.O."/>
            <person name="Kuo R.C."/>
            <person name="Labutti K."/>
            <person name="Haridas S."/>
            <person name="Kuo A."/>
            <person name="Salamov A."/>
            <person name="Ahrendt S.R."/>
            <person name="Lipzen A."/>
            <person name="Sullivan W."/>
            <person name="Andreopoulos W.B."/>
            <person name="Clum A."/>
            <person name="Lindquist E."/>
            <person name="Daum C."/>
            <person name="Ramamoorthy G.K."/>
            <person name="Gryganskyi A."/>
            <person name="Culley D."/>
            <person name="Magnuson J.K."/>
            <person name="James T.Y."/>
            <person name="O'Malley M.A."/>
            <person name="Stajich J.E."/>
            <person name="Spatafora J.W."/>
            <person name="Visel A."/>
            <person name="Grigoriev I.V."/>
        </authorList>
    </citation>
    <scope>NUCLEOTIDE SEQUENCE [LARGE SCALE GENOMIC DNA]</scope>
    <source>
        <strain evidence="2 3">NRRL 2496</strain>
    </source>
</reference>
<feature type="region of interest" description="Disordered" evidence="1">
    <location>
        <begin position="222"/>
        <end position="274"/>
    </location>
</feature>